<dbReference type="InterPro" id="IPR029052">
    <property type="entry name" value="Metallo-depent_PP-like"/>
</dbReference>
<evidence type="ECO:0000259" key="1">
    <source>
        <dbReference type="Pfam" id="PF00149"/>
    </source>
</evidence>
<dbReference type="AlphaFoldDB" id="W4LA92"/>
<dbReference type="InterPro" id="IPR004843">
    <property type="entry name" value="Calcineurin-like_PHP"/>
</dbReference>
<sequence>MTTLEAENADFSFVHFTDTHIMVGERAQGSKLVSQMDTAKALEHVIQAINTLDPKPAFAVLGGDLVSPDLLDQSKVWTADDYEPSYRLLKQVLTPLTCPAYMLLGNHDHREAFHRVMQTDASRPECAHYYSFDHQGHHFIALDSLVPGEPGGSIDAVQLEWLRADLARHADRATVVFVHHHLWPIGVRWMDGMRLKNADELEALLRSHPQLQWVICGHVHQDQHIERDGLTQLTSAATSFQISKVSQTPKLFTGPPSFRLVHVKGDSLSTRVIHLHHNQPDEF</sequence>
<organism evidence="2 3">
    <name type="scientific">Entotheonella factor</name>
    <dbReference type="NCBI Taxonomy" id="1429438"/>
    <lineage>
        <taxon>Bacteria</taxon>
        <taxon>Pseudomonadati</taxon>
        <taxon>Nitrospinota/Tectimicrobiota group</taxon>
        <taxon>Candidatus Tectimicrobiota</taxon>
        <taxon>Candidatus Entotheonellia</taxon>
        <taxon>Candidatus Entotheonellales</taxon>
        <taxon>Candidatus Entotheonellaceae</taxon>
        <taxon>Candidatus Entotheonella</taxon>
    </lineage>
</organism>
<dbReference type="HOGENOM" id="CLU_076058_0_0_7"/>
<dbReference type="EMBL" id="AZHW01000984">
    <property type="protein sequence ID" value="ETW94922.1"/>
    <property type="molecule type" value="Genomic_DNA"/>
</dbReference>
<dbReference type="Proteomes" id="UP000019141">
    <property type="component" value="Unassembled WGS sequence"/>
</dbReference>
<protein>
    <recommendedName>
        <fullName evidence="1">Calcineurin-like phosphoesterase domain-containing protein</fullName>
    </recommendedName>
</protein>
<dbReference type="PANTHER" id="PTHR43143">
    <property type="entry name" value="METALLOPHOSPHOESTERASE, CALCINEURIN SUPERFAMILY"/>
    <property type="match status" value="1"/>
</dbReference>
<proteinExistence type="predicted"/>
<gene>
    <name evidence="2" type="ORF">ETSY1_32770</name>
</gene>
<dbReference type="GO" id="GO:0016787">
    <property type="term" value="F:hydrolase activity"/>
    <property type="evidence" value="ECO:0007669"/>
    <property type="project" value="InterPro"/>
</dbReference>
<feature type="domain" description="Calcineurin-like phosphoesterase" evidence="1">
    <location>
        <begin position="12"/>
        <end position="221"/>
    </location>
</feature>
<keyword evidence="3" id="KW-1185">Reference proteome</keyword>
<reference evidence="2 3" key="1">
    <citation type="journal article" date="2014" name="Nature">
        <title>An environmental bacterial taxon with a large and distinct metabolic repertoire.</title>
        <authorList>
            <person name="Wilson M.C."/>
            <person name="Mori T."/>
            <person name="Ruckert C."/>
            <person name="Uria A.R."/>
            <person name="Helf M.J."/>
            <person name="Takada K."/>
            <person name="Gernert C."/>
            <person name="Steffens U.A."/>
            <person name="Heycke N."/>
            <person name="Schmitt S."/>
            <person name="Rinke C."/>
            <person name="Helfrich E.J."/>
            <person name="Brachmann A.O."/>
            <person name="Gurgui C."/>
            <person name="Wakimoto T."/>
            <person name="Kracht M."/>
            <person name="Crusemann M."/>
            <person name="Hentschel U."/>
            <person name="Abe I."/>
            <person name="Matsunaga S."/>
            <person name="Kalinowski J."/>
            <person name="Takeyama H."/>
            <person name="Piel J."/>
        </authorList>
    </citation>
    <scope>NUCLEOTIDE SEQUENCE [LARGE SCALE GENOMIC DNA]</scope>
    <source>
        <strain evidence="3">TSY1</strain>
    </source>
</reference>
<name>W4LA92_ENTF1</name>
<dbReference type="InterPro" id="IPR051918">
    <property type="entry name" value="STPP_CPPED1"/>
</dbReference>
<dbReference type="Gene3D" id="3.60.21.10">
    <property type="match status" value="1"/>
</dbReference>
<accession>W4LA92</accession>
<dbReference type="Pfam" id="PF00149">
    <property type="entry name" value="Metallophos"/>
    <property type="match status" value="1"/>
</dbReference>
<evidence type="ECO:0000313" key="2">
    <source>
        <dbReference type="EMBL" id="ETW94922.1"/>
    </source>
</evidence>
<dbReference type="SUPFAM" id="SSF56300">
    <property type="entry name" value="Metallo-dependent phosphatases"/>
    <property type="match status" value="1"/>
</dbReference>
<evidence type="ECO:0000313" key="3">
    <source>
        <dbReference type="Proteomes" id="UP000019141"/>
    </source>
</evidence>
<dbReference type="PANTHER" id="PTHR43143:SF1">
    <property type="entry name" value="SERINE_THREONINE-PROTEIN PHOSPHATASE CPPED1"/>
    <property type="match status" value="1"/>
</dbReference>
<comment type="caution">
    <text evidence="2">The sequence shown here is derived from an EMBL/GenBank/DDBJ whole genome shotgun (WGS) entry which is preliminary data.</text>
</comment>